<keyword evidence="1" id="KW-0539">Nucleus</keyword>
<keyword evidence="1" id="KW-0698">rRNA processing</keyword>
<keyword evidence="4" id="KW-1185">Reference proteome</keyword>
<evidence type="ECO:0000313" key="4">
    <source>
        <dbReference type="Proteomes" id="UP000026961"/>
    </source>
</evidence>
<dbReference type="InterPro" id="IPR011082">
    <property type="entry name" value="Exosome-assoc_fac/DNA_repair"/>
</dbReference>
<dbReference type="eggNOG" id="KOG4835">
    <property type="taxonomic scope" value="Eukaryota"/>
</dbReference>
<keyword evidence="1" id="KW-0238">DNA-binding</keyword>
<reference evidence="3" key="1">
    <citation type="submission" date="2015-04" db="UniProtKB">
        <authorList>
            <consortium name="EnsemblPlants"/>
        </authorList>
    </citation>
    <scope>IDENTIFICATION</scope>
</reference>
<sequence>MGWQIYSWRRSPKNNLNRALEAQNGKTQNSTAPSPPSARLHPPNHGRRRRRRFHFGGATRRGVRRRGHPRGRRVRRGPPHRDGRGGGRGPRRHRRAPAAAPRARVSRHGEGRRLPLRRQAALAVMRLRCSGVDPDEHPIKKEFERLSLWEEKLNRFEDWDKAPLRPTTTVNTQAAARFIGHSLPHLTTDQKRSMQAISRGEGGSYSGNKRKPQPPRPNKKSVRAATEEFLAKAALELSGHNDSKVKGPIRLLSDEDED</sequence>
<dbReference type="GO" id="GO:0003677">
    <property type="term" value="F:DNA binding"/>
    <property type="evidence" value="ECO:0007669"/>
    <property type="project" value="UniProtKB-KW"/>
</dbReference>
<evidence type="ECO:0000256" key="2">
    <source>
        <dbReference type="SAM" id="MobiDB-lite"/>
    </source>
</evidence>
<dbReference type="GO" id="GO:0000178">
    <property type="term" value="C:exosome (RNase complex)"/>
    <property type="evidence" value="ECO:0007669"/>
    <property type="project" value="TreeGrafter"/>
</dbReference>
<evidence type="ECO:0000313" key="3">
    <source>
        <dbReference type="EnsemblPlants" id="OGLUM08G09020.1"/>
    </source>
</evidence>
<dbReference type="Proteomes" id="UP000026961">
    <property type="component" value="Chromosome 8"/>
</dbReference>
<feature type="compositionally biased region" description="Basic residues" evidence="2">
    <location>
        <begin position="208"/>
        <end position="222"/>
    </location>
</feature>
<dbReference type="GO" id="GO:0010468">
    <property type="term" value="P:regulation of gene expression"/>
    <property type="evidence" value="ECO:0007669"/>
    <property type="project" value="TreeGrafter"/>
</dbReference>
<dbReference type="Gramene" id="OGLUM08G09020.1">
    <property type="protein sequence ID" value="OGLUM08G09020.1"/>
    <property type="gene ID" value="OGLUM08G09020"/>
</dbReference>
<dbReference type="PANTHER" id="PTHR15341">
    <property type="entry name" value="SUN-COR STEROID HORMONE RECEPTOR CO-REPRESSOR"/>
    <property type="match status" value="1"/>
</dbReference>
<name>A0A0E0AT29_9ORYZ</name>
<dbReference type="STRING" id="40148.A0A0E0AT29"/>
<feature type="compositionally biased region" description="Basic residues" evidence="2">
    <location>
        <begin position="61"/>
        <end position="78"/>
    </location>
</feature>
<reference evidence="3" key="2">
    <citation type="submission" date="2018-05" db="EMBL/GenBank/DDBJ databases">
        <title>OgluRS3 (Oryza glumaepatula Reference Sequence Version 3).</title>
        <authorList>
            <person name="Zhang J."/>
            <person name="Kudrna D."/>
            <person name="Lee S."/>
            <person name="Talag J."/>
            <person name="Welchert J."/>
            <person name="Wing R.A."/>
        </authorList>
    </citation>
    <scope>NUCLEOTIDE SEQUENCE [LARGE SCALE GENOMIC DNA]</scope>
</reference>
<evidence type="ECO:0000256" key="1">
    <source>
        <dbReference type="RuleBase" id="RU368003"/>
    </source>
</evidence>
<feature type="compositionally biased region" description="Basic residues" evidence="2">
    <location>
        <begin position="42"/>
        <end position="54"/>
    </location>
</feature>
<dbReference type="AlphaFoldDB" id="A0A0E0AT29"/>
<dbReference type="HOGENOM" id="CLU_1079188_0_0_1"/>
<organism evidence="3">
    <name type="scientific">Oryza glumipatula</name>
    <dbReference type="NCBI Taxonomy" id="40148"/>
    <lineage>
        <taxon>Eukaryota</taxon>
        <taxon>Viridiplantae</taxon>
        <taxon>Streptophyta</taxon>
        <taxon>Embryophyta</taxon>
        <taxon>Tracheophyta</taxon>
        <taxon>Spermatophyta</taxon>
        <taxon>Magnoliopsida</taxon>
        <taxon>Liliopsida</taxon>
        <taxon>Poales</taxon>
        <taxon>Poaceae</taxon>
        <taxon>BOP clade</taxon>
        <taxon>Oryzoideae</taxon>
        <taxon>Oryzeae</taxon>
        <taxon>Oryzinae</taxon>
        <taxon>Oryza</taxon>
    </lineage>
</organism>
<dbReference type="PANTHER" id="PTHR15341:SF3">
    <property type="entry name" value="NUCLEAR NUCLEIC ACID-BINDING PROTEIN C1D"/>
    <property type="match status" value="1"/>
</dbReference>
<keyword evidence="1" id="KW-0963">Cytoplasm</keyword>
<accession>A0A0E0AT29</accession>
<dbReference type="GO" id="GO:0005730">
    <property type="term" value="C:nucleolus"/>
    <property type="evidence" value="ECO:0007669"/>
    <property type="project" value="UniProtKB-SubCell"/>
</dbReference>
<keyword evidence="1" id="KW-0694">RNA-binding</keyword>
<proteinExistence type="inferred from homology"/>
<dbReference type="GO" id="GO:0000460">
    <property type="term" value="P:maturation of 5.8S rRNA"/>
    <property type="evidence" value="ECO:0007669"/>
    <property type="project" value="TreeGrafter"/>
</dbReference>
<comment type="function">
    <text evidence="1">Plays a role in the recruitment of the exosome to pre-rRNA to mediate the 3'-5' end processing of the 5.8S rRNA.</text>
</comment>
<protein>
    <recommendedName>
        <fullName evidence="1">Nuclear nucleic acid-binding protein C1D</fullName>
    </recommendedName>
</protein>
<dbReference type="GO" id="GO:0005737">
    <property type="term" value="C:cytoplasm"/>
    <property type="evidence" value="ECO:0007669"/>
    <property type="project" value="UniProtKB-SubCell"/>
</dbReference>
<dbReference type="GO" id="GO:0003723">
    <property type="term" value="F:RNA binding"/>
    <property type="evidence" value="ECO:0007669"/>
    <property type="project" value="UniProtKB-UniRule"/>
</dbReference>
<feature type="region of interest" description="Disordered" evidence="2">
    <location>
        <begin position="181"/>
        <end position="258"/>
    </location>
</feature>
<feature type="region of interest" description="Disordered" evidence="2">
    <location>
        <begin position="23"/>
        <end position="110"/>
    </location>
</feature>
<dbReference type="EnsemblPlants" id="OGLUM08G09020.1">
    <property type="protein sequence ID" value="OGLUM08G09020.1"/>
    <property type="gene ID" value="OGLUM08G09020"/>
</dbReference>
<comment type="subcellular location">
    <subcellularLocation>
        <location evidence="1">Cytoplasm</location>
    </subcellularLocation>
    <subcellularLocation>
        <location evidence="1">Nucleus</location>
        <location evidence="1">Nucleolus</location>
    </subcellularLocation>
    <subcellularLocation>
        <location evidence="1">Nucleus</location>
    </subcellularLocation>
</comment>
<comment type="similarity">
    <text evidence="1">Belongs to the C1D family.</text>
</comment>
<comment type="subunit">
    <text evidence="1">Monomer and homodimer.</text>
</comment>